<keyword evidence="4" id="KW-0963">Cytoplasm</keyword>
<evidence type="ECO:0000256" key="5">
    <source>
        <dbReference type="ARBA" id="ARBA00022598"/>
    </source>
</evidence>
<dbReference type="EC" id="6.1.1.1" evidence="12"/>
<feature type="compositionally biased region" description="Basic residues" evidence="13">
    <location>
        <begin position="353"/>
        <end position="362"/>
    </location>
</feature>
<evidence type="ECO:0000313" key="15">
    <source>
        <dbReference type="Proteomes" id="UP000238350"/>
    </source>
</evidence>
<feature type="compositionally biased region" description="Low complexity" evidence="13">
    <location>
        <begin position="367"/>
        <end position="379"/>
    </location>
</feature>
<evidence type="ECO:0000256" key="7">
    <source>
        <dbReference type="ARBA" id="ARBA00022840"/>
    </source>
</evidence>
<evidence type="ECO:0000313" key="14">
    <source>
        <dbReference type="EMBL" id="PRT56876.1"/>
    </source>
</evidence>
<organism evidence="14 15">
    <name type="scientific">Wickerhamiella sorbophila</name>
    <dbReference type="NCBI Taxonomy" id="45607"/>
    <lineage>
        <taxon>Eukaryota</taxon>
        <taxon>Fungi</taxon>
        <taxon>Dikarya</taxon>
        <taxon>Ascomycota</taxon>
        <taxon>Saccharomycotina</taxon>
        <taxon>Dipodascomycetes</taxon>
        <taxon>Dipodascales</taxon>
        <taxon>Trichomonascaceae</taxon>
        <taxon>Wickerhamiella</taxon>
    </lineage>
</organism>
<dbReference type="STRING" id="45607.A0A2T0FPG0"/>
<comment type="catalytic activity">
    <reaction evidence="11 12">
        <text>tRNA(Tyr) + L-tyrosine + ATP = L-tyrosyl-tRNA(Tyr) + AMP + diphosphate + H(+)</text>
        <dbReference type="Rhea" id="RHEA:10220"/>
        <dbReference type="Rhea" id="RHEA-COMP:9706"/>
        <dbReference type="Rhea" id="RHEA-COMP:9707"/>
        <dbReference type="ChEBI" id="CHEBI:15378"/>
        <dbReference type="ChEBI" id="CHEBI:30616"/>
        <dbReference type="ChEBI" id="CHEBI:33019"/>
        <dbReference type="ChEBI" id="CHEBI:58315"/>
        <dbReference type="ChEBI" id="CHEBI:78442"/>
        <dbReference type="ChEBI" id="CHEBI:78536"/>
        <dbReference type="ChEBI" id="CHEBI:456215"/>
        <dbReference type="EC" id="6.1.1.1"/>
    </reaction>
</comment>
<dbReference type="GO" id="GO:0005524">
    <property type="term" value="F:ATP binding"/>
    <property type="evidence" value="ECO:0007669"/>
    <property type="project" value="UniProtKB-KW"/>
</dbReference>
<evidence type="ECO:0000256" key="13">
    <source>
        <dbReference type="SAM" id="MobiDB-lite"/>
    </source>
</evidence>
<dbReference type="SUPFAM" id="SSF52374">
    <property type="entry name" value="Nucleotidylyl transferase"/>
    <property type="match status" value="1"/>
</dbReference>
<dbReference type="Proteomes" id="UP000238350">
    <property type="component" value="Unassembled WGS sequence"/>
</dbReference>
<dbReference type="GO" id="GO:0005634">
    <property type="term" value="C:nucleus"/>
    <property type="evidence" value="ECO:0007669"/>
    <property type="project" value="UniProtKB-SubCell"/>
</dbReference>
<dbReference type="GO" id="GO:0004831">
    <property type="term" value="F:tyrosine-tRNA ligase activity"/>
    <property type="evidence" value="ECO:0007669"/>
    <property type="project" value="UniProtKB-EC"/>
</dbReference>
<reference evidence="14 15" key="1">
    <citation type="submission" date="2017-04" db="EMBL/GenBank/DDBJ databases">
        <title>Genome sequencing of [Candida] sorbophila.</title>
        <authorList>
            <person name="Ahn J.O."/>
        </authorList>
    </citation>
    <scope>NUCLEOTIDE SEQUENCE [LARGE SCALE GENOMIC DNA]</scope>
    <source>
        <strain evidence="14 15">DS02</strain>
    </source>
</reference>
<keyword evidence="6 12" id="KW-0547">Nucleotide-binding</keyword>
<dbReference type="FunFam" id="1.10.240.10:FF:000004">
    <property type="entry name" value="Tyrosine--tRNA ligase"/>
    <property type="match status" value="1"/>
</dbReference>
<evidence type="ECO:0000256" key="9">
    <source>
        <dbReference type="ARBA" id="ARBA00023146"/>
    </source>
</evidence>
<evidence type="ECO:0000256" key="12">
    <source>
        <dbReference type="RuleBase" id="RU361234"/>
    </source>
</evidence>
<dbReference type="EMBL" id="NDIQ01000022">
    <property type="protein sequence ID" value="PRT56876.1"/>
    <property type="molecule type" value="Genomic_DNA"/>
</dbReference>
<dbReference type="InterPro" id="IPR014729">
    <property type="entry name" value="Rossmann-like_a/b/a_fold"/>
</dbReference>
<dbReference type="InterPro" id="IPR002307">
    <property type="entry name" value="Tyr-tRNA-ligase"/>
</dbReference>
<feature type="region of interest" description="Disordered" evidence="13">
    <location>
        <begin position="342"/>
        <end position="379"/>
    </location>
</feature>
<accession>A0A2T0FPG0</accession>
<dbReference type="Pfam" id="PF00579">
    <property type="entry name" value="tRNA-synt_1b"/>
    <property type="match status" value="1"/>
</dbReference>
<dbReference type="GO" id="GO:0006437">
    <property type="term" value="P:tyrosyl-tRNA aminoacylation"/>
    <property type="evidence" value="ECO:0007669"/>
    <property type="project" value="InterPro"/>
</dbReference>
<dbReference type="PANTHER" id="PTHR46264:SF4">
    <property type="entry name" value="TYROSINE--TRNA LIGASE, CYTOPLASMIC"/>
    <property type="match status" value="1"/>
</dbReference>
<name>A0A2T0FPG0_9ASCO</name>
<dbReference type="AlphaFoldDB" id="A0A2T0FPG0"/>
<dbReference type="FunFam" id="3.40.50.620:FF:000040">
    <property type="entry name" value="Tyrosine--tRNA ligase"/>
    <property type="match status" value="1"/>
</dbReference>
<dbReference type="NCBIfam" id="TIGR00234">
    <property type="entry name" value="tyrS"/>
    <property type="match status" value="1"/>
</dbReference>
<evidence type="ECO:0000256" key="6">
    <source>
        <dbReference type="ARBA" id="ARBA00022741"/>
    </source>
</evidence>
<dbReference type="NCBIfam" id="NF006330">
    <property type="entry name" value="PRK08560.1"/>
    <property type="match status" value="1"/>
</dbReference>
<keyword evidence="9 12" id="KW-0030">Aminoacyl-tRNA synthetase</keyword>
<comment type="caution">
    <text evidence="14">The sequence shown here is derived from an EMBL/GenBank/DDBJ whole genome shotgun (WGS) entry which is preliminary data.</text>
</comment>
<dbReference type="PANTHER" id="PTHR46264">
    <property type="entry name" value="TYROSINE-TRNA LIGASE"/>
    <property type="match status" value="1"/>
</dbReference>
<dbReference type="InterPro" id="IPR050489">
    <property type="entry name" value="Tyr-tRNA_synthase"/>
</dbReference>
<evidence type="ECO:0000256" key="11">
    <source>
        <dbReference type="ARBA" id="ARBA00048248"/>
    </source>
</evidence>
<evidence type="ECO:0000256" key="2">
    <source>
        <dbReference type="ARBA" id="ARBA00004496"/>
    </source>
</evidence>
<keyword evidence="5 12" id="KW-0436">Ligase</keyword>
<dbReference type="PIRSF" id="PIRSF006588">
    <property type="entry name" value="TyrRS_arch_euk"/>
    <property type="match status" value="1"/>
</dbReference>
<evidence type="ECO:0000256" key="10">
    <source>
        <dbReference type="ARBA" id="ARBA00023242"/>
    </source>
</evidence>
<evidence type="ECO:0000256" key="8">
    <source>
        <dbReference type="ARBA" id="ARBA00022917"/>
    </source>
</evidence>
<keyword evidence="10" id="KW-0539">Nucleus</keyword>
<keyword evidence="7 12" id="KW-0067">ATP-binding</keyword>
<evidence type="ECO:0000256" key="3">
    <source>
        <dbReference type="ARBA" id="ARBA00005594"/>
    </source>
</evidence>
<dbReference type="OrthoDB" id="197206at2759"/>
<dbReference type="PRINTS" id="PR01040">
    <property type="entry name" value="TRNASYNTHTYR"/>
</dbReference>
<protein>
    <recommendedName>
        <fullName evidence="12">Tyrosine--tRNA ligase</fullName>
        <ecNumber evidence="12">6.1.1.1</ecNumber>
    </recommendedName>
    <alternativeName>
        <fullName evidence="12">Tyrosyl-tRNA synthetase</fullName>
    </alternativeName>
</protein>
<evidence type="ECO:0000256" key="1">
    <source>
        <dbReference type="ARBA" id="ARBA00004123"/>
    </source>
</evidence>
<evidence type="ECO:0000256" key="4">
    <source>
        <dbReference type="ARBA" id="ARBA00022490"/>
    </source>
</evidence>
<sequence length="396" mass="44176">MNAEERLNFITRNLQEVLNKPIIEKILADGEHPRIYWGTAPTGKPHCGYLVAMTKLADFLKADCSVIVLLADLHAFLDSKPDEVVLQYRVKYYSMVVKAMLTALGVPTEKLEFRLGRDYQLTGEYVMDLFRMSNITSVNDAKRAGAEVVKQTDNPALSGLIYPLMQALDEEYLKVDIQFGGVDQRKIFVLAEEYLPPLGYKKRAHLMNPMVPGLGQGGKMSASDPNSKIDLVEDPAVVKKKISKSFAAPGVVEGNGLIGFVQYVILPVGDIRDGKPEFFINRDEKWGGPITYTNIEDLKRDYAEEKLSPADLKIGVTDSINSLLKPMREMLLDNPEFIEIEQKAYPPPEEKTKKVKKVKKDKGSRYPGGQAPVAPEAVVASAEQAAQEFEKLELKQ</sequence>
<dbReference type="Gene3D" id="1.10.240.10">
    <property type="entry name" value="Tyrosyl-Transfer RNA Synthetase"/>
    <property type="match status" value="1"/>
</dbReference>
<proteinExistence type="inferred from homology"/>
<dbReference type="InterPro" id="IPR023617">
    <property type="entry name" value="Tyr-tRNA-ligase_arc/euk-type"/>
</dbReference>
<keyword evidence="8 12" id="KW-0648">Protein biosynthesis</keyword>
<comment type="similarity">
    <text evidence="3 12">Belongs to the class-I aminoacyl-tRNA synthetase family.</text>
</comment>
<dbReference type="Gene3D" id="3.40.50.620">
    <property type="entry name" value="HUPs"/>
    <property type="match status" value="1"/>
</dbReference>
<comment type="subcellular location">
    <subcellularLocation>
        <location evidence="2">Cytoplasm</location>
    </subcellularLocation>
    <subcellularLocation>
        <location evidence="1">Nucleus</location>
    </subcellularLocation>
</comment>
<dbReference type="GeneID" id="36518244"/>
<gene>
    <name evidence="14" type="ORF">B9G98_04496</name>
</gene>
<keyword evidence="15" id="KW-1185">Reference proteome</keyword>
<dbReference type="CDD" id="cd00805">
    <property type="entry name" value="TyrRS_core"/>
    <property type="match status" value="1"/>
</dbReference>
<dbReference type="RefSeq" id="XP_024666821.1">
    <property type="nucleotide sequence ID" value="XM_024811053.1"/>
</dbReference>
<dbReference type="InterPro" id="IPR002305">
    <property type="entry name" value="aa-tRNA-synth_Ic"/>
</dbReference>
<dbReference type="GO" id="GO:0005737">
    <property type="term" value="C:cytoplasm"/>
    <property type="evidence" value="ECO:0007669"/>
    <property type="project" value="UniProtKB-SubCell"/>
</dbReference>